<proteinExistence type="predicted"/>
<protein>
    <submittedName>
        <fullName evidence="1">Uncharacterized protein</fullName>
    </submittedName>
</protein>
<sequence length="128" mass="14835">VAGRIIRTGLWNLGCWTFRRTRTLELCKRDRVAGLLDEPGLWNYVSGVAGRIIRTGLWNLGCRTNNTNRTLEFRLPDLDEPGLWNYVSGVKRGCRLLDEPSSTNFHKLWDFGIMLSDFWMNLDLKLYA</sequence>
<gene>
    <name evidence="1" type="ORF">RhiirA5_437477</name>
</gene>
<reference evidence="1 2" key="2">
    <citation type="submission" date="2017-09" db="EMBL/GenBank/DDBJ databases">
        <title>Extensive intraspecific genome diversity in a model arbuscular mycorrhizal fungus.</title>
        <authorList>
            <person name="Chen E.C."/>
            <person name="Morin E."/>
            <person name="Beaudet D."/>
            <person name="Noel J."/>
            <person name="Ndikumana S."/>
            <person name="Charron P."/>
            <person name="St-Onge C."/>
            <person name="Giorgi J."/>
            <person name="Grigoriev I.V."/>
            <person name="Roux C."/>
            <person name="Martin F.M."/>
            <person name="Corradi N."/>
        </authorList>
    </citation>
    <scope>NUCLEOTIDE SEQUENCE [LARGE SCALE GENOMIC DNA]</scope>
    <source>
        <strain evidence="1 2">A5</strain>
    </source>
</reference>
<evidence type="ECO:0000313" key="1">
    <source>
        <dbReference type="EMBL" id="PKB95046.1"/>
    </source>
</evidence>
<comment type="caution">
    <text evidence="1">The sequence shown here is derived from an EMBL/GenBank/DDBJ whole genome shotgun (WGS) entry which is preliminary data.</text>
</comment>
<dbReference type="EMBL" id="LLXJ01005204">
    <property type="protein sequence ID" value="PKB95046.1"/>
    <property type="molecule type" value="Genomic_DNA"/>
</dbReference>
<feature type="non-terminal residue" evidence="1">
    <location>
        <position position="1"/>
    </location>
</feature>
<evidence type="ECO:0000313" key="2">
    <source>
        <dbReference type="Proteomes" id="UP000232722"/>
    </source>
</evidence>
<organism evidence="1 2">
    <name type="scientific">Rhizophagus irregularis</name>
    <dbReference type="NCBI Taxonomy" id="588596"/>
    <lineage>
        <taxon>Eukaryota</taxon>
        <taxon>Fungi</taxon>
        <taxon>Fungi incertae sedis</taxon>
        <taxon>Mucoromycota</taxon>
        <taxon>Glomeromycotina</taxon>
        <taxon>Glomeromycetes</taxon>
        <taxon>Glomerales</taxon>
        <taxon>Glomeraceae</taxon>
        <taxon>Rhizophagus</taxon>
    </lineage>
</organism>
<reference evidence="1 2" key="1">
    <citation type="submission" date="2016-04" db="EMBL/GenBank/DDBJ databases">
        <title>Genome analyses suggest a sexual origin of heterokaryosis in a supposedly ancient asexual fungus.</title>
        <authorList>
            <person name="Ropars J."/>
            <person name="Sedzielewska K."/>
            <person name="Noel J."/>
            <person name="Charron P."/>
            <person name="Farinelli L."/>
            <person name="Marton T."/>
            <person name="Kruger M."/>
            <person name="Pelin A."/>
            <person name="Brachmann A."/>
            <person name="Corradi N."/>
        </authorList>
    </citation>
    <scope>NUCLEOTIDE SEQUENCE [LARGE SCALE GENOMIC DNA]</scope>
    <source>
        <strain evidence="1 2">A5</strain>
    </source>
</reference>
<name>A0A2N0NKE7_9GLOM</name>
<dbReference type="AlphaFoldDB" id="A0A2N0NKE7"/>
<dbReference type="Proteomes" id="UP000232722">
    <property type="component" value="Unassembled WGS sequence"/>
</dbReference>
<accession>A0A2N0NKE7</accession>